<evidence type="ECO:0000313" key="2">
    <source>
        <dbReference type="EMBL" id="TLD69541.1"/>
    </source>
</evidence>
<dbReference type="AlphaFoldDB" id="A0A5R8KB71"/>
<dbReference type="EMBL" id="VAUV01000012">
    <property type="protein sequence ID" value="TLD69541.1"/>
    <property type="molecule type" value="Genomic_DNA"/>
</dbReference>
<feature type="compositionally biased region" description="Polar residues" evidence="1">
    <location>
        <begin position="182"/>
        <end position="193"/>
    </location>
</feature>
<feature type="region of interest" description="Disordered" evidence="1">
    <location>
        <begin position="94"/>
        <end position="125"/>
    </location>
</feature>
<evidence type="ECO:0000256" key="1">
    <source>
        <dbReference type="SAM" id="MobiDB-lite"/>
    </source>
</evidence>
<evidence type="ECO:0000313" key="3">
    <source>
        <dbReference type="Proteomes" id="UP000306196"/>
    </source>
</evidence>
<organism evidence="2 3">
    <name type="scientific">Phragmitibacter flavus</name>
    <dbReference type="NCBI Taxonomy" id="2576071"/>
    <lineage>
        <taxon>Bacteria</taxon>
        <taxon>Pseudomonadati</taxon>
        <taxon>Verrucomicrobiota</taxon>
        <taxon>Verrucomicrobiia</taxon>
        <taxon>Verrucomicrobiales</taxon>
        <taxon>Verrucomicrobiaceae</taxon>
        <taxon>Phragmitibacter</taxon>
    </lineage>
</organism>
<keyword evidence="3" id="KW-1185">Reference proteome</keyword>
<protein>
    <submittedName>
        <fullName evidence="2">Uncharacterized protein</fullName>
    </submittedName>
</protein>
<sequence length="282" mass="29760">MKARVRKFHQLCAVLVGASMVGGPCLCLTSCEGLDYSAGAEGTGVQLLGAVVVLAKYRASERQKAIAEEKARAVVARMVKPAYVERRAQVTSNSAKKIQSTQKTYDKKIATARPAKTASKAEPKPKVKPQVDVVVDPAVVEVKRLEKEKAEAMVALQKQAAAELASLDTAWRSIGGVSNHSVSSGLTTESATPPTGEVPVSSTRDREVLMASAGAHLSTYIAVTVPAQGIAAERGGKATVMLWNTRLQRLASDEVLVLDRQPGGGKDIKVEGLTAQFVASTP</sequence>
<feature type="compositionally biased region" description="Polar residues" evidence="1">
    <location>
        <begin position="94"/>
        <end position="103"/>
    </location>
</feature>
<name>A0A5R8KB71_9BACT</name>
<feature type="region of interest" description="Disordered" evidence="1">
    <location>
        <begin position="182"/>
        <end position="203"/>
    </location>
</feature>
<dbReference type="Proteomes" id="UP000306196">
    <property type="component" value="Unassembled WGS sequence"/>
</dbReference>
<reference evidence="2 3" key="1">
    <citation type="submission" date="2019-05" db="EMBL/GenBank/DDBJ databases">
        <title>Verrucobacter flavum gen. nov., sp. nov. a new member of the family Verrucomicrobiaceae.</title>
        <authorList>
            <person name="Szuroczki S."/>
            <person name="Abbaszade G."/>
            <person name="Szabo A."/>
            <person name="Felfoldi T."/>
            <person name="Schumann P."/>
            <person name="Boka K."/>
            <person name="Keki Z."/>
            <person name="Toumi M."/>
            <person name="Toth E."/>
        </authorList>
    </citation>
    <scope>NUCLEOTIDE SEQUENCE [LARGE SCALE GENOMIC DNA]</scope>
    <source>
        <strain evidence="2 3">MG-N-17</strain>
    </source>
</reference>
<comment type="caution">
    <text evidence="2">The sequence shown here is derived from an EMBL/GenBank/DDBJ whole genome shotgun (WGS) entry which is preliminary data.</text>
</comment>
<gene>
    <name evidence="2" type="ORF">FEM03_16405</name>
</gene>
<proteinExistence type="predicted"/>
<dbReference type="RefSeq" id="WP_138087369.1">
    <property type="nucleotide sequence ID" value="NZ_VAUV01000012.1"/>
</dbReference>
<accession>A0A5R8KB71</accession>